<protein>
    <submittedName>
        <fullName evidence="1">Uncharacterized protein</fullName>
    </submittedName>
</protein>
<organism evidence="1">
    <name type="scientific">bioreactor metagenome</name>
    <dbReference type="NCBI Taxonomy" id="1076179"/>
    <lineage>
        <taxon>unclassified sequences</taxon>
        <taxon>metagenomes</taxon>
        <taxon>ecological metagenomes</taxon>
    </lineage>
</organism>
<reference evidence="1" key="1">
    <citation type="submission" date="2019-08" db="EMBL/GenBank/DDBJ databases">
        <authorList>
            <person name="Kucharzyk K."/>
            <person name="Murdoch R.W."/>
            <person name="Higgins S."/>
            <person name="Loffler F."/>
        </authorList>
    </citation>
    <scope>NUCLEOTIDE SEQUENCE</scope>
</reference>
<accession>A0A645ETT2</accession>
<dbReference type="EMBL" id="VSSQ01050756">
    <property type="protein sequence ID" value="MPN04836.1"/>
    <property type="molecule type" value="Genomic_DNA"/>
</dbReference>
<sequence length="67" mass="7600">MHGHLQGVRAIEFPMEIESSAMENLVRCEKWLKISGEIEMYLLQDVPDCLAPGSRDSLLNKKLMLLA</sequence>
<proteinExistence type="predicted"/>
<gene>
    <name evidence="1" type="ORF">SDC9_152084</name>
</gene>
<comment type="caution">
    <text evidence="1">The sequence shown here is derived from an EMBL/GenBank/DDBJ whole genome shotgun (WGS) entry which is preliminary data.</text>
</comment>
<evidence type="ECO:0000313" key="1">
    <source>
        <dbReference type="EMBL" id="MPN04836.1"/>
    </source>
</evidence>
<dbReference type="AlphaFoldDB" id="A0A645ETT2"/>
<name>A0A645ETT2_9ZZZZ</name>